<dbReference type="Proteomes" id="UP000838686">
    <property type="component" value="Unassembled WGS sequence"/>
</dbReference>
<dbReference type="RefSeq" id="WP_371877611.1">
    <property type="nucleotide sequence ID" value="NZ_CAKMMF010000001.1"/>
</dbReference>
<name>A0ABM9BM23_9BACL</name>
<evidence type="ECO:0000313" key="1">
    <source>
        <dbReference type="EMBL" id="CAH1190372.1"/>
    </source>
</evidence>
<organism evidence="1 2">
    <name type="scientific">Paenibacillus plantiphilus</name>
    <dbReference type="NCBI Taxonomy" id="2905650"/>
    <lineage>
        <taxon>Bacteria</taxon>
        <taxon>Bacillati</taxon>
        <taxon>Bacillota</taxon>
        <taxon>Bacilli</taxon>
        <taxon>Bacillales</taxon>
        <taxon>Paenibacillaceae</taxon>
        <taxon>Paenibacillus</taxon>
    </lineage>
</organism>
<evidence type="ECO:0000313" key="2">
    <source>
        <dbReference type="Proteomes" id="UP000838686"/>
    </source>
</evidence>
<sequence length="102" mass="11577">MLKFEFDYEQLQGIINAAVDSAIKKHSFSSSMPPLLTRTQLMELLEIGSTKTSELLGRNDFPVCREFGNPRVPTHLLMKWIDEHTEWINNNAGTKWKKGGAA</sequence>
<keyword evidence="2" id="KW-1185">Reference proteome</keyword>
<gene>
    <name evidence="1" type="ORF">PAECIP111893_00299</name>
</gene>
<protein>
    <recommendedName>
        <fullName evidence="3">DNA-binding protein</fullName>
    </recommendedName>
</protein>
<comment type="caution">
    <text evidence="1">The sequence shown here is derived from an EMBL/GenBank/DDBJ whole genome shotgun (WGS) entry which is preliminary data.</text>
</comment>
<dbReference type="EMBL" id="CAKMMF010000001">
    <property type="protein sequence ID" value="CAH1190372.1"/>
    <property type="molecule type" value="Genomic_DNA"/>
</dbReference>
<accession>A0ABM9BM23</accession>
<reference evidence="1" key="1">
    <citation type="submission" date="2022-01" db="EMBL/GenBank/DDBJ databases">
        <authorList>
            <person name="Criscuolo A."/>
        </authorList>
    </citation>
    <scope>NUCLEOTIDE SEQUENCE</scope>
    <source>
        <strain evidence="1">CIP111893</strain>
    </source>
</reference>
<proteinExistence type="predicted"/>
<evidence type="ECO:0008006" key="3">
    <source>
        <dbReference type="Google" id="ProtNLM"/>
    </source>
</evidence>